<accession>A0A1E5QNV7</accession>
<comment type="caution">
    <text evidence="1">The sequence shown here is derived from an EMBL/GenBank/DDBJ whole genome shotgun (WGS) entry which is preliminary data.</text>
</comment>
<dbReference type="AlphaFoldDB" id="A0A1E5QNV7"/>
<organism evidence="1">
    <name type="scientific">Desertifilum tharense IPPAS B-1220</name>
    <dbReference type="NCBI Taxonomy" id="1781255"/>
    <lineage>
        <taxon>Bacteria</taxon>
        <taxon>Bacillati</taxon>
        <taxon>Cyanobacteriota</taxon>
        <taxon>Cyanophyceae</taxon>
        <taxon>Desertifilales</taxon>
        <taxon>Desertifilaceae</taxon>
        <taxon>Desertifilum</taxon>
    </lineage>
</organism>
<dbReference type="RefSeq" id="WP_069966001.1">
    <property type="nucleotide sequence ID" value="NZ_CM124774.1"/>
</dbReference>
<protein>
    <submittedName>
        <fullName evidence="1">Uncharacterized protein</fullName>
    </submittedName>
</protein>
<dbReference type="EMBL" id="MJGC01000039">
    <property type="protein sequence ID" value="OEJ76301.1"/>
    <property type="molecule type" value="Genomic_DNA"/>
</dbReference>
<proteinExistence type="predicted"/>
<sequence>MKKSTLLPILASFAAICTLGDVKTASAQISVQIQTGSFECPSSSLNIHVGYSTDDIRKLIARGCRIPRSFYPPNYHHTNGCTVLVPGGTLVASGCTVIPQGPVYAYPTFPNYGYPSYPVYSDPYSGGIVVPPSRSQQNRVNGIGGFLH</sequence>
<name>A0A1E5QNV7_9CYAN</name>
<reference evidence="1" key="1">
    <citation type="submission" date="2016-09" db="EMBL/GenBank/DDBJ databases">
        <title>Draft genome of thermotolerant cyanobacterium Desertifilum sp. strain IPPAS B-1220.</title>
        <authorList>
            <person name="Sinetova M.A."/>
            <person name="Bolakhan K."/>
            <person name="Zayadan B.K."/>
            <person name="Mironov K.S."/>
            <person name="Ustinova V."/>
            <person name="Kupriyanova E.V."/>
            <person name="Sidorov R.A."/>
            <person name="Skrypnik A.N."/>
            <person name="Gogoleva N.E."/>
            <person name="Gogolev Y.V."/>
            <person name="Los D.A."/>
        </authorList>
    </citation>
    <scope>NUCLEOTIDE SEQUENCE [LARGE SCALE GENOMIC DNA]</scope>
    <source>
        <strain evidence="1">IPPAS B-1220</strain>
    </source>
</reference>
<evidence type="ECO:0000313" key="1">
    <source>
        <dbReference type="EMBL" id="OEJ76301.1"/>
    </source>
</evidence>
<gene>
    <name evidence="1" type="ORF">BH720_04640</name>
</gene>